<evidence type="ECO:0000313" key="2">
    <source>
        <dbReference type="Proteomes" id="UP000828251"/>
    </source>
</evidence>
<dbReference type="AlphaFoldDB" id="A0A9D3VQC6"/>
<keyword evidence="2" id="KW-1185">Reference proteome</keyword>
<name>A0A9D3VQC6_9ROSI</name>
<protein>
    <submittedName>
        <fullName evidence="1">Uncharacterized protein</fullName>
    </submittedName>
</protein>
<comment type="caution">
    <text evidence="1">The sequence shown here is derived from an EMBL/GenBank/DDBJ whole genome shotgun (WGS) entry which is preliminary data.</text>
</comment>
<sequence length="150" mass="16350">MWLQWLASLSERGVLTVHCSVAFVPANVLDEPAIVIEVKDGKEGSRNDRHDWEGAVKLSLRGLMVYIRQSKHEFSIDCNIYQVVVNNGLSVVVAPLPSAMEVTTLGHGSSGSSIDPVQVSMLLSSSLPFIYTPAFCSTAITERCGNYHLS</sequence>
<reference evidence="1 2" key="1">
    <citation type="journal article" date="2021" name="Plant Biotechnol. J.">
        <title>Multi-omics assisted identification of the key and species-specific regulatory components of drought-tolerant mechanisms in Gossypium stocksii.</title>
        <authorList>
            <person name="Yu D."/>
            <person name="Ke L."/>
            <person name="Zhang D."/>
            <person name="Wu Y."/>
            <person name="Sun Y."/>
            <person name="Mei J."/>
            <person name="Sun J."/>
            <person name="Sun Y."/>
        </authorList>
    </citation>
    <scope>NUCLEOTIDE SEQUENCE [LARGE SCALE GENOMIC DNA]</scope>
    <source>
        <strain evidence="2">cv. E1</strain>
        <tissue evidence="1">Leaf</tissue>
    </source>
</reference>
<dbReference type="EMBL" id="JAIQCV010000006">
    <property type="protein sequence ID" value="KAH1091003.1"/>
    <property type="molecule type" value="Genomic_DNA"/>
</dbReference>
<organism evidence="1 2">
    <name type="scientific">Gossypium stocksii</name>
    <dbReference type="NCBI Taxonomy" id="47602"/>
    <lineage>
        <taxon>Eukaryota</taxon>
        <taxon>Viridiplantae</taxon>
        <taxon>Streptophyta</taxon>
        <taxon>Embryophyta</taxon>
        <taxon>Tracheophyta</taxon>
        <taxon>Spermatophyta</taxon>
        <taxon>Magnoliopsida</taxon>
        <taxon>eudicotyledons</taxon>
        <taxon>Gunneridae</taxon>
        <taxon>Pentapetalae</taxon>
        <taxon>rosids</taxon>
        <taxon>malvids</taxon>
        <taxon>Malvales</taxon>
        <taxon>Malvaceae</taxon>
        <taxon>Malvoideae</taxon>
        <taxon>Gossypium</taxon>
    </lineage>
</organism>
<proteinExistence type="predicted"/>
<gene>
    <name evidence="1" type="ORF">J1N35_018260</name>
</gene>
<evidence type="ECO:0000313" key="1">
    <source>
        <dbReference type="EMBL" id="KAH1091003.1"/>
    </source>
</evidence>
<dbReference type="Proteomes" id="UP000828251">
    <property type="component" value="Unassembled WGS sequence"/>
</dbReference>
<accession>A0A9D3VQC6</accession>